<name>A0A6J4IPD4_9ACTN</name>
<organism evidence="2">
    <name type="scientific">uncultured Acidimicrobiales bacterium</name>
    <dbReference type="NCBI Taxonomy" id="310071"/>
    <lineage>
        <taxon>Bacteria</taxon>
        <taxon>Bacillati</taxon>
        <taxon>Actinomycetota</taxon>
        <taxon>Acidimicrobiia</taxon>
        <taxon>Acidimicrobiales</taxon>
        <taxon>environmental samples</taxon>
    </lineage>
</organism>
<proteinExistence type="predicted"/>
<feature type="region of interest" description="Disordered" evidence="1">
    <location>
        <begin position="16"/>
        <end position="242"/>
    </location>
</feature>
<dbReference type="EMBL" id="CADCTB010000152">
    <property type="protein sequence ID" value="CAA9255757.1"/>
    <property type="molecule type" value="Genomic_DNA"/>
</dbReference>
<feature type="compositionally biased region" description="Basic residues" evidence="1">
    <location>
        <begin position="90"/>
        <end position="106"/>
    </location>
</feature>
<evidence type="ECO:0000313" key="2">
    <source>
        <dbReference type="EMBL" id="CAA9255757.1"/>
    </source>
</evidence>
<dbReference type="AlphaFoldDB" id="A0A6J4IPD4"/>
<protein>
    <submittedName>
        <fullName evidence="2">Uncharacterized protein</fullName>
    </submittedName>
</protein>
<feature type="non-terminal residue" evidence="2">
    <location>
        <position position="242"/>
    </location>
</feature>
<sequence length="242" mass="26720">AVRCASASAACPLQFPRGQDFHGRHAARRQPDHGRGGACSGHGRNLTSRRERSTHHWRLHRRRGPGHRFGSVRVRSGPLSRQLAGGEGHSRRRRGSSGRRLSRVRRGGAGPRGPEHPVSAPDGRGRASGCPEPVRPGRRRLHERRRGPWHRPGRSRLHRAGQRQCLLGRLGAQRPAGSGHAEPGGDRAGQGRVDGSLAPDDRRRGFRRPAQGVTAGERQGPRHRAAHRRPETCRRKQLRTAL</sequence>
<reference evidence="2" key="1">
    <citation type="submission" date="2020-02" db="EMBL/GenBank/DDBJ databases">
        <authorList>
            <person name="Meier V. D."/>
        </authorList>
    </citation>
    <scope>NUCLEOTIDE SEQUENCE</scope>
    <source>
        <strain evidence="2">AVDCRST_MAG10</strain>
    </source>
</reference>
<gene>
    <name evidence="2" type="ORF">AVDCRST_MAG10-2496</name>
</gene>
<feature type="compositionally biased region" description="Basic residues" evidence="1">
    <location>
        <begin position="136"/>
        <end position="161"/>
    </location>
</feature>
<accession>A0A6J4IPD4</accession>
<evidence type="ECO:0000256" key="1">
    <source>
        <dbReference type="SAM" id="MobiDB-lite"/>
    </source>
</evidence>
<feature type="non-terminal residue" evidence="2">
    <location>
        <position position="1"/>
    </location>
</feature>
<feature type="compositionally biased region" description="Basic residues" evidence="1">
    <location>
        <begin position="52"/>
        <end position="66"/>
    </location>
</feature>
<feature type="compositionally biased region" description="Basic and acidic residues" evidence="1">
    <location>
        <begin position="19"/>
        <end position="35"/>
    </location>
</feature>